<keyword evidence="2" id="KW-0732">Signal</keyword>
<dbReference type="AlphaFoldDB" id="A0A0R1JKP1"/>
<dbReference type="InterPro" id="IPR023365">
    <property type="entry name" value="Sortase_dom-sf"/>
</dbReference>
<protein>
    <recommendedName>
        <fullName evidence="5">Sortase</fullName>
    </recommendedName>
</protein>
<dbReference type="Pfam" id="PF04203">
    <property type="entry name" value="Sortase"/>
    <property type="match status" value="1"/>
</dbReference>
<dbReference type="SUPFAM" id="SSF63817">
    <property type="entry name" value="Sortase"/>
    <property type="match status" value="1"/>
</dbReference>
<accession>A0A0R1JKP1</accession>
<evidence type="ECO:0000256" key="1">
    <source>
        <dbReference type="ARBA" id="ARBA00022801"/>
    </source>
</evidence>
<sequence>MIKRGLLKTMLFLGVSVSVLASGVISHSVAASAEQPQVSVSNQVAHTDALRQSAAAAAFAENRASHLVVAVKPTATAPVATTSTTTQATTTRQPVAKQQVAAKPAVAKQAPRVTPVATKREAAHTITMGGVAIRYIIGNRSMGAAPGNGAATWGGRTNYSNTSGQNTHFIGHNPGSFAVMTSLGIGSAIRVTDGQGTGRTYHVYQIAKVNPNGVTANKVDLWNQIVGTGGGQRITLQTCLGSYWREIVFAR</sequence>
<evidence type="ECO:0000256" key="2">
    <source>
        <dbReference type="SAM" id="SignalP"/>
    </source>
</evidence>
<dbReference type="EMBL" id="AZDJ01000026">
    <property type="protein sequence ID" value="KRK71707.1"/>
    <property type="molecule type" value="Genomic_DNA"/>
</dbReference>
<comment type="caution">
    <text evidence="3">The sequence shown here is derived from an EMBL/GenBank/DDBJ whole genome shotgun (WGS) entry which is preliminary data.</text>
</comment>
<feature type="chain" id="PRO_5039594910" description="Sortase" evidence="2">
    <location>
        <begin position="22"/>
        <end position="251"/>
    </location>
</feature>
<proteinExistence type="predicted"/>
<evidence type="ECO:0008006" key="5">
    <source>
        <dbReference type="Google" id="ProtNLM"/>
    </source>
</evidence>
<feature type="signal peptide" evidence="2">
    <location>
        <begin position="1"/>
        <end position="21"/>
    </location>
</feature>
<gene>
    <name evidence="3" type="ORF">FD02_GL001950</name>
</gene>
<organism evidence="3 4">
    <name type="scientific">Lacticaseibacillus nasuensis JCM 17158</name>
    <dbReference type="NCBI Taxonomy" id="1291734"/>
    <lineage>
        <taxon>Bacteria</taxon>
        <taxon>Bacillati</taxon>
        <taxon>Bacillota</taxon>
        <taxon>Bacilli</taxon>
        <taxon>Lactobacillales</taxon>
        <taxon>Lactobacillaceae</taxon>
        <taxon>Lacticaseibacillus</taxon>
    </lineage>
</organism>
<evidence type="ECO:0000313" key="4">
    <source>
        <dbReference type="Proteomes" id="UP000051804"/>
    </source>
</evidence>
<name>A0A0R1JKP1_9LACO</name>
<evidence type="ECO:0000313" key="3">
    <source>
        <dbReference type="EMBL" id="KRK71707.1"/>
    </source>
</evidence>
<dbReference type="PATRIC" id="fig|1291734.4.peg.2002"/>
<dbReference type="Proteomes" id="UP000051804">
    <property type="component" value="Unassembled WGS sequence"/>
</dbReference>
<reference evidence="3 4" key="1">
    <citation type="journal article" date="2015" name="Genome Announc.">
        <title>Expanding the biotechnology potential of lactobacilli through comparative genomics of 213 strains and associated genera.</title>
        <authorList>
            <person name="Sun Z."/>
            <person name="Harris H.M."/>
            <person name="McCann A."/>
            <person name="Guo C."/>
            <person name="Argimon S."/>
            <person name="Zhang W."/>
            <person name="Yang X."/>
            <person name="Jeffery I.B."/>
            <person name="Cooney J.C."/>
            <person name="Kagawa T.F."/>
            <person name="Liu W."/>
            <person name="Song Y."/>
            <person name="Salvetti E."/>
            <person name="Wrobel A."/>
            <person name="Rasinkangas P."/>
            <person name="Parkhill J."/>
            <person name="Rea M.C."/>
            <person name="O'Sullivan O."/>
            <person name="Ritari J."/>
            <person name="Douillard F.P."/>
            <person name="Paul Ross R."/>
            <person name="Yang R."/>
            <person name="Briner A.E."/>
            <person name="Felis G.E."/>
            <person name="de Vos W.M."/>
            <person name="Barrangou R."/>
            <person name="Klaenhammer T.R."/>
            <person name="Caufield P.W."/>
            <person name="Cui Y."/>
            <person name="Zhang H."/>
            <person name="O'Toole P.W."/>
        </authorList>
    </citation>
    <scope>NUCLEOTIDE SEQUENCE [LARGE SCALE GENOMIC DNA]</scope>
    <source>
        <strain evidence="3 4">JCM 17158</strain>
    </source>
</reference>
<dbReference type="InterPro" id="IPR005754">
    <property type="entry name" value="Sortase"/>
</dbReference>
<dbReference type="Gene3D" id="2.40.260.10">
    <property type="entry name" value="Sortase"/>
    <property type="match status" value="1"/>
</dbReference>
<keyword evidence="4" id="KW-1185">Reference proteome</keyword>
<dbReference type="GO" id="GO:0016787">
    <property type="term" value="F:hydrolase activity"/>
    <property type="evidence" value="ECO:0007669"/>
    <property type="project" value="UniProtKB-KW"/>
</dbReference>
<dbReference type="STRING" id="1291734.FD02_GL001950"/>
<keyword evidence="1" id="KW-0378">Hydrolase</keyword>